<organism evidence="5 6">
    <name type="scientific">Ruminococcus intestinalis</name>
    <dbReference type="NCBI Taxonomy" id="2763066"/>
    <lineage>
        <taxon>Bacteria</taxon>
        <taxon>Bacillati</taxon>
        <taxon>Bacillota</taxon>
        <taxon>Clostridia</taxon>
        <taxon>Eubacteriales</taxon>
        <taxon>Oscillospiraceae</taxon>
        <taxon>Ruminococcus</taxon>
    </lineage>
</organism>
<dbReference type="PANTHER" id="PTHR43523:SF6">
    <property type="entry name" value="GLYCOGEN BIOSYNTHESIS PROTEIN GLGD"/>
    <property type="match status" value="1"/>
</dbReference>
<evidence type="ECO:0000259" key="3">
    <source>
        <dbReference type="Pfam" id="PF00483"/>
    </source>
</evidence>
<accession>A0ABR7HKS5</accession>
<comment type="similarity">
    <text evidence="1">Belongs to the bacterial/plant glucose-1-phosphate adenylyltransferase family.</text>
</comment>
<feature type="domain" description="Glucose-1-phosphate adenylyltransferase/Bifunctional protein GlmU-like C-terminal hexapeptide" evidence="4">
    <location>
        <begin position="284"/>
        <end position="357"/>
    </location>
</feature>
<dbReference type="Gene3D" id="2.160.10.10">
    <property type="entry name" value="Hexapeptide repeat proteins"/>
    <property type="match status" value="1"/>
</dbReference>
<dbReference type="InterPro" id="IPR011831">
    <property type="entry name" value="ADP-Glc_PPase"/>
</dbReference>
<evidence type="ECO:0000256" key="2">
    <source>
        <dbReference type="ARBA" id="ARBA00023056"/>
    </source>
</evidence>
<dbReference type="InterPro" id="IPR056818">
    <property type="entry name" value="GlmU/GlgC-like_hexapep"/>
</dbReference>
<evidence type="ECO:0000313" key="5">
    <source>
        <dbReference type="EMBL" id="MBC5728103.1"/>
    </source>
</evidence>
<sequence length="369" mass="40959">MRCNNVLGLIFAGTLDEKMPDLTSSRTMASVPIGGKYRIIDFVLSNMSNSGINNVGVVATKNYLSLADHLGSGSAYDLSKRRSQLTLLTPYNGSSFSSYPETIYNMHGYIENSREEYVLLSPGNIISNFDCTDLFSFHTKKNADITVIYNKMVVPSGYDRPMTISVDDNGRVNRLFLNPQKTDTVENVVFGAILLKKDLLMQEINQALAVNQKDIKNIIQAAVGKYNVYGFEDKGYTAAITSNQDYFNFNMDLIKKEVRDALFNPQRPIYTKVRDDAPSRYGLTSSVKNSIIAQGCVINGEVENCVISKGVYIGEGAKVSNSIIMQDTKIGCNTNLNYVIIDKDVKIQDGRSLMGYDSYPVYIAKKSVV</sequence>
<evidence type="ECO:0000313" key="6">
    <source>
        <dbReference type="Proteomes" id="UP000636755"/>
    </source>
</evidence>
<dbReference type="Gene3D" id="3.90.550.10">
    <property type="entry name" value="Spore Coat Polysaccharide Biosynthesis Protein SpsA, Chain A"/>
    <property type="match status" value="1"/>
</dbReference>
<dbReference type="Proteomes" id="UP000636755">
    <property type="component" value="Unassembled WGS sequence"/>
</dbReference>
<evidence type="ECO:0000256" key="1">
    <source>
        <dbReference type="ARBA" id="ARBA00010443"/>
    </source>
</evidence>
<name>A0ABR7HKS5_9FIRM</name>
<protein>
    <submittedName>
        <fullName evidence="5">Glucose-1-phosphate adenylyltransferase subunit GlgD</fullName>
        <ecNumber evidence="5">2.7.7.27</ecNumber>
    </submittedName>
</protein>
<dbReference type="InterPro" id="IPR011832">
    <property type="entry name" value="GlgDAde_trans"/>
</dbReference>
<dbReference type="PANTHER" id="PTHR43523">
    <property type="entry name" value="GLUCOSE-1-PHOSPHATE ADENYLYLTRANSFERASE-RELATED"/>
    <property type="match status" value="1"/>
</dbReference>
<dbReference type="SUPFAM" id="SSF51161">
    <property type="entry name" value="Trimeric LpxA-like enzymes"/>
    <property type="match status" value="1"/>
</dbReference>
<dbReference type="RefSeq" id="WP_186935278.1">
    <property type="nucleotide sequence ID" value="NZ_JACOPS010000002.1"/>
</dbReference>
<feature type="domain" description="Nucleotidyl transferase" evidence="3">
    <location>
        <begin position="8"/>
        <end position="236"/>
    </location>
</feature>
<dbReference type="InterPro" id="IPR029044">
    <property type="entry name" value="Nucleotide-diphossugar_trans"/>
</dbReference>
<comment type="caution">
    <text evidence="5">The sequence shown here is derived from an EMBL/GenBank/DDBJ whole genome shotgun (WGS) entry which is preliminary data.</text>
</comment>
<dbReference type="NCBIfam" id="TIGR02092">
    <property type="entry name" value="glgD"/>
    <property type="match status" value="1"/>
</dbReference>
<dbReference type="Pfam" id="PF00483">
    <property type="entry name" value="NTP_transferase"/>
    <property type="match status" value="1"/>
</dbReference>
<proteinExistence type="inferred from homology"/>
<keyword evidence="5" id="KW-0808">Transferase</keyword>
<dbReference type="SUPFAM" id="SSF53448">
    <property type="entry name" value="Nucleotide-diphospho-sugar transferases"/>
    <property type="match status" value="1"/>
</dbReference>
<dbReference type="EC" id="2.7.7.27" evidence="5"/>
<gene>
    <name evidence="5" type="primary">glgD</name>
    <name evidence="5" type="ORF">H8R91_06155</name>
</gene>
<evidence type="ECO:0000259" key="4">
    <source>
        <dbReference type="Pfam" id="PF24894"/>
    </source>
</evidence>
<dbReference type="CDD" id="cd04651">
    <property type="entry name" value="LbH_G1P_AT_C"/>
    <property type="match status" value="1"/>
</dbReference>
<dbReference type="EMBL" id="JACOPS010000002">
    <property type="protein sequence ID" value="MBC5728103.1"/>
    <property type="molecule type" value="Genomic_DNA"/>
</dbReference>
<dbReference type="InterPro" id="IPR011004">
    <property type="entry name" value="Trimer_LpxA-like_sf"/>
</dbReference>
<dbReference type="GO" id="GO:0008878">
    <property type="term" value="F:glucose-1-phosphate adenylyltransferase activity"/>
    <property type="evidence" value="ECO:0007669"/>
    <property type="project" value="UniProtKB-EC"/>
</dbReference>
<keyword evidence="5" id="KW-0548">Nucleotidyltransferase</keyword>
<keyword evidence="6" id="KW-1185">Reference proteome</keyword>
<keyword evidence="2" id="KW-0320">Glycogen biosynthesis</keyword>
<dbReference type="Pfam" id="PF24894">
    <property type="entry name" value="Hexapep_GlmU"/>
    <property type="match status" value="1"/>
</dbReference>
<dbReference type="InterPro" id="IPR005835">
    <property type="entry name" value="NTP_transferase_dom"/>
</dbReference>
<reference evidence="5 6" key="1">
    <citation type="submission" date="2020-08" db="EMBL/GenBank/DDBJ databases">
        <title>Genome public.</title>
        <authorList>
            <person name="Liu C."/>
            <person name="Sun Q."/>
        </authorList>
    </citation>
    <scope>NUCLEOTIDE SEQUENCE [LARGE SCALE GENOMIC DNA]</scope>
    <source>
        <strain evidence="5 6">NSJ-71</strain>
    </source>
</reference>